<proteinExistence type="predicted"/>
<accession>A0A0E0QW84</accession>
<keyword evidence="3" id="KW-1185">Reference proteome</keyword>
<organism evidence="2 3">
    <name type="scientific">Oryza rufipogon</name>
    <name type="common">Brownbeard rice</name>
    <name type="synonym">Asian wild rice</name>
    <dbReference type="NCBI Taxonomy" id="4529"/>
    <lineage>
        <taxon>Eukaryota</taxon>
        <taxon>Viridiplantae</taxon>
        <taxon>Streptophyta</taxon>
        <taxon>Embryophyta</taxon>
        <taxon>Tracheophyta</taxon>
        <taxon>Spermatophyta</taxon>
        <taxon>Magnoliopsida</taxon>
        <taxon>Liliopsida</taxon>
        <taxon>Poales</taxon>
        <taxon>Poaceae</taxon>
        <taxon>BOP clade</taxon>
        <taxon>Oryzoideae</taxon>
        <taxon>Oryzeae</taxon>
        <taxon>Oryzinae</taxon>
        <taxon>Oryza</taxon>
    </lineage>
</organism>
<feature type="compositionally biased region" description="Low complexity" evidence="1">
    <location>
        <begin position="20"/>
        <end position="34"/>
    </location>
</feature>
<evidence type="ECO:0000313" key="2">
    <source>
        <dbReference type="EnsemblPlants" id="ORUFI10G02230.1"/>
    </source>
</evidence>
<dbReference type="HOGENOM" id="CLU_2324413_0_0_1"/>
<sequence length="99" mass="11435">MPAASRSPTLECRRTLATGRPTPRSPFSLPLSRLLTEEKEEVMGGRRRGGERKKRKRKERLTGGPHYSTISHFLDLIQIPIFRSPYLLNRRSDSNETWT</sequence>
<dbReference type="Proteomes" id="UP000008022">
    <property type="component" value="Unassembled WGS sequence"/>
</dbReference>
<reference evidence="2" key="2">
    <citation type="submission" date="2015-06" db="UniProtKB">
        <authorList>
            <consortium name="EnsemblPlants"/>
        </authorList>
    </citation>
    <scope>IDENTIFICATION</scope>
</reference>
<reference evidence="3" key="1">
    <citation type="submission" date="2013-06" db="EMBL/GenBank/DDBJ databases">
        <authorList>
            <person name="Zhao Q."/>
        </authorList>
    </citation>
    <scope>NUCLEOTIDE SEQUENCE</scope>
    <source>
        <strain evidence="3">cv. W1943</strain>
    </source>
</reference>
<feature type="compositionally biased region" description="Basic residues" evidence="1">
    <location>
        <begin position="45"/>
        <end position="59"/>
    </location>
</feature>
<dbReference type="Gramene" id="ORUFI10G02230.1">
    <property type="protein sequence ID" value="ORUFI10G02230.1"/>
    <property type="gene ID" value="ORUFI10G02230"/>
</dbReference>
<name>A0A0E0QW84_ORYRU</name>
<evidence type="ECO:0000256" key="1">
    <source>
        <dbReference type="SAM" id="MobiDB-lite"/>
    </source>
</evidence>
<feature type="compositionally biased region" description="Basic and acidic residues" evidence="1">
    <location>
        <begin position="35"/>
        <end position="44"/>
    </location>
</feature>
<dbReference type="EnsemblPlants" id="ORUFI10G02230.1">
    <property type="protein sequence ID" value="ORUFI10G02230.1"/>
    <property type="gene ID" value="ORUFI10G02230"/>
</dbReference>
<feature type="region of interest" description="Disordered" evidence="1">
    <location>
        <begin position="1"/>
        <end position="65"/>
    </location>
</feature>
<evidence type="ECO:0000313" key="3">
    <source>
        <dbReference type="Proteomes" id="UP000008022"/>
    </source>
</evidence>
<protein>
    <submittedName>
        <fullName evidence="2">Uncharacterized protein</fullName>
    </submittedName>
</protein>
<dbReference type="AlphaFoldDB" id="A0A0E0QW84"/>